<organism evidence="2 3">
    <name type="scientific">Actinomadura miaoliensis</name>
    <dbReference type="NCBI Taxonomy" id="430685"/>
    <lineage>
        <taxon>Bacteria</taxon>
        <taxon>Bacillati</taxon>
        <taxon>Actinomycetota</taxon>
        <taxon>Actinomycetes</taxon>
        <taxon>Streptosporangiales</taxon>
        <taxon>Thermomonosporaceae</taxon>
        <taxon>Actinomadura</taxon>
    </lineage>
</organism>
<gene>
    <name evidence="2" type="ORF">GCM10022214_64490</name>
</gene>
<evidence type="ECO:0000313" key="3">
    <source>
        <dbReference type="Proteomes" id="UP001500683"/>
    </source>
</evidence>
<protein>
    <submittedName>
        <fullName evidence="2">Carboxymuconolactone decarboxylase family protein</fullName>
    </submittedName>
</protein>
<name>A0ABP7WQ46_9ACTN</name>
<dbReference type="PANTHER" id="PTHR34846:SF11">
    <property type="entry name" value="4-CARBOXYMUCONOLACTONE DECARBOXYLASE FAMILY PROTEIN (AFU_ORTHOLOGUE AFUA_6G11590)"/>
    <property type="match status" value="1"/>
</dbReference>
<dbReference type="Proteomes" id="UP001500683">
    <property type="component" value="Unassembled WGS sequence"/>
</dbReference>
<dbReference type="Pfam" id="PF02627">
    <property type="entry name" value="CMD"/>
    <property type="match status" value="1"/>
</dbReference>
<dbReference type="RefSeq" id="WP_344955173.1">
    <property type="nucleotide sequence ID" value="NZ_BAAAZG010000050.1"/>
</dbReference>
<dbReference type="PANTHER" id="PTHR34846">
    <property type="entry name" value="4-CARBOXYMUCONOLACTONE DECARBOXYLASE FAMILY PROTEIN (AFU_ORTHOLOGUE AFUA_6G11590)"/>
    <property type="match status" value="1"/>
</dbReference>
<evidence type="ECO:0000313" key="2">
    <source>
        <dbReference type="EMBL" id="GAA4093527.1"/>
    </source>
</evidence>
<accession>A0ABP7WQ46</accession>
<sequence>MPGEETPSRLRRLRPDELDADQRALYDEIVSGPRGKGPRLFALTDDAGGLEGPFNAMLLSPALGHALQALGAAIRYRGVLPDRHREIAILAVAAVWDSAFERHAHEAVGRAAGLTDDELRALRDGDHDAFTDERERLVADTARALAGRGDLADEEFTRARDVLGDDGVFELTTLVGYYATLALQLRVFRVAAPHEPAPRESAG</sequence>
<keyword evidence="3" id="KW-1185">Reference proteome</keyword>
<proteinExistence type="predicted"/>
<dbReference type="Gene3D" id="1.20.1290.10">
    <property type="entry name" value="AhpD-like"/>
    <property type="match status" value="1"/>
</dbReference>
<reference evidence="3" key="1">
    <citation type="journal article" date="2019" name="Int. J. Syst. Evol. Microbiol.">
        <title>The Global Catalogue of Microorganisms (GCM) 10K type strain sequencing project: providing services to taxonomists for standard genome sequencing and annotation.</title>
        <authorList>
            <consortium name="The Broad Institute Genomics Platform"/>
            <consortium name="The Broad Institute Genome Sequencing Center for Infectious Disease"/>
            <person name="Wu L."/>
            <person name="Ma J."/>
        </authorList>
    </citation>
    <scope>NUCLEOTIDE SEQUENCE [LARGE SCALE GENOMIC DNA]</scope>
    <source>
        <strain evidence="3">JCM 16702</strain>
    </source>
</reference>
<dbReference type="EMBL" id="BAAAZG010000050">
    <property type="protein sequence ID" value="GAA4093527.1"/>
    <property type="molecule type" value="Genomic_DNA"/>
</dbReference>
<evidence type="ECO:0000259" key="1">
    <source>
        <dbReference type="Pfam" id="PF02627"/>
    </source>
</evidence>
<dbReference type="InterPro" id="IPR029032">
    <property type="entry name" value="AhpD-like"/>
</dbReference>
<dbReference type="SUPFAM" id="SSF69118">
    <property type="entry name" value="AhpD-like"/>
    <property type="match status" value="1"/>
</dbReference>
<dbReference type="InterPro" id="IPR003779">
    <property type="entry name" value="CMD-like"/>
</dbReference>
<feature type="domain" description="Carboxymuconolactone decarboxylase-like" evidence="1">
    <location>
        <begin position="61"/>
        <end position="128"/>
    </location>
</feature>
<comment type="caution">
    <text evidence="2">The sequence shown here is derived from an EMBL/GenBank/DDBJ whole genome shotgun (WGS) entry which is preliminary data.</text>
</comment>